<comment type="similarity">
    <text evidence="4">Belongs to the PEP-utilizing enzyme family.</text>
</comment>
<dbReference type="GO" id="GO:0008965">
    <property type="term" value="F:phosphoenolpyruvate-protein phosphotransferase activity"/>
    <property type="evidence" value="ECO:0007669"/>
    <property type="project" value="UniProtKB-EC"/>
</dbReference>
<dbReference type="InterPro" id="IPR000121">
    <property type="entry name" value="PEP_util_C"/>
</dbReference>
<protein>
    <recommendedName>
        <fullName evidence="5">phosphoenolpyruvate--protein phosphotransferase</fullName>
        <ecNumber evidence="5">2.7.3.9</ecNumber>
    </recommendedName>
</protein>
<evidence type="ECO:0000256" key="2">
    <source>
        <dbReference type="ARBA" id="ARBA00001946"/>
    </source>
</evidence>
<dbReference type="SMART" id="SM00065">
    <property type="entry name" value="GAF"/>
    <property type="match status" value="1"/>
</dbReference>
<gene>
    <name evidence="15" type="ORF">CHH28_03270</name>
</gene>
<keyword evidence="11" id="KW-0479">Metal-binding</keyword>
<dbReference type="GO" id="GO:0005737">
    <property type="term" value="C:cytoplasm"/>
    <property type="evidence" value="ECO:0007669"/>
    <property type="project" value="UniProtKB-SubCell"/>
</dbReference>
<comment type="catalytic activity">
    <reaction evidence="1">
        <text>L-histidyl-[protein] + phosphoenolpyruvate = N(pros)-phospho-L-histidyl-[protein] + pyruvate</text>
        <dbReference type="Rhea" id="RHEA:23880"/>
        <dbReference type="Rhea" id="RHEA-COMP:9745"/>
        <dbReference type="Rhea" id="RHEA-COMP:9746"/>
        <dbReference type="ChEBI" id="CHEBI:15361"/>
        <dbReference type="ChEBI" id="CHEBI:29979"/>
        <dbReference type="ChEBI" id="CHEBI:58702"/>
        <dbReference type="ChEBI" id="CHEBI:64837"/>
        <dbReference type="EC" id="2.7.3.9"/>
    </reaction>
</comment>
<dbReference type="Pfam" id="PF05524">
    <property type="entry name" value="PEP-utilisers_N"/>
    <property type="match status" value="1"/>
</dbReference>
<dbReference type="SUPFAM" id="SSF55781">
    <property type="entry name" value="GAF domain-like"/>
    <property type="match status" value="1"/>
</dbReference>
<dbReference type="InterPro" id="IPR036618">
    <property type="entry name" value="PtsI_HPr-bd_sf"/>
</dbReference>
<dbReference type="Gene3D" id="3.50.30.10">
    <property type="entry name" value="Phosphohistidine domain"/>
    <property type="match status" value="1"/>
</dbReference>
<dbReference type="InterPro" id="IPR050499">
    <property type="entry name" value="PEP-utilizing_PTS_enzyme"/>
</dbReference>
<evidence type="ECO:0000256" key="3">
    <source>
        <dbReference type="ARBA" id="ARBA00004496"/>
    </source>
</evidence>
<dbReference type="AlphaFoldDB" id="A0A222FHP2"/>
<dbReference type="GO" id="GO:0016301">
    <property type="term" value="F:kinase activity"/>
    <property type="evidence" value="ECO:0007669"/>
    <property type="project" value="UniProtKB-KW"/>
</dbReference>
<keyword evidence="9 15" id="KW-0808">Transferase</keyword>
<dbReference type="InterPro" id="IPR008731">
    <property type="entry name" value="PTS_EIN"/>
</dbReference>
<sequence length="763" mass="84348">MLDILRRIVQEVSTAANLNQALEVVVARIRAAMQTEVCSVYLYDADSKEYVLMATEGLNKKAVGRVRLSTSQGLVALVGAREEPLNIDNAPSHPKFHFVSETGESPFNSFLGVPIIHHKRLMGVLVIQQRESRQFDQGEEAFLVTMSAQLAGVIAHAEATGDILELHHQRGVRRRSARFAGVPGAPGVGLGVGYVITPAADLSSVVDKEPESVDAEVLRFDRALHDAQDEIRHLGQQLSGELRPEEMALFDVYLNMLDDNALGAEVRQRIRDTNNWAAGALRQVVMEYVGHFQMMEDVYLRERATDIRDLGTRILAHLEGCDTQLDIDGLPDDTVLVSEELTPAMLAEVPTDKLRGLVSVQGSSNSHVAILARAMGIPTVMGVVDLPYAKLNGRPLIVDGYRGRLFSNPSDELREQYQAIYEEEQALQQDLLELKDLPAETQDGHRIPLWVNTGLITDAVRSLERGAEGVGLYRTEVPFMMKDRFPSESEQQKIYHQQLKTFAPNPVTMRTLDIGGDKALTYFPIEEANPFLGWRGIRVTLDHPEIFLVQIRAMLRASEGLDNLRIMLPMISSVNEVDEALHLIYRAHAELLEEDFDIVMPDVGVMIEVPAAVYQIRELAARVDFLSVGSNDLTQYLLAVDRNNPRVADLYQAFHPAVLSALSMIARDAKASDTPVSVCGEMAGSPLGAVLLMAMGYDMLSMNATNLPKVKSVLRGISQRWAQQLLEEVMQIDSAPIIVSTIQLSLEKAGFARLIGPNLTATQ</sequence>
<organism evidence="15 16">
    <name type="scientific">Bacterioplanes sanyensis</name>
    <dbReference type="NCBI Taxonomy" id="1249553"/>
    <lineage>
        <taxon>Bacteria</taxon>
        <taxon>Pseudomonadati</taxon>
        <taxon>Pseudomonadota</taxon>
        <taxon>Gammaproteobacteria</taxon>
        <taxon>Oceanospirillales</taxon>
        <taxon>Oceanospirillaceae</taxon>
        <taxon>Bacterioplanes</taxon>
    </lineage>
</organism>
<dbReference type="SUPFAM" id="SSF51621">
    <property type="entry name" value="Phosphoenolpyruvate/pyruvate domain"/>
    <property type="match status" value="1"/>
</dbReference>
<name>A0A222FHP2_9GAMM</name>
<dbReference type="Pfam" id="PF00391">
    <property type="entry name" value="PEP-utilizers"/>
    <property type="match status" value="1"/>
</dbReference>
<dbReference type="RefSeq" id="WP_094058962.1">
    <property type="nucleotide sequence ID" value="NZ_CP022530.1"/>
</dbReference>
<keyword evidence="15" id="KW-0670">Pyruvate</keyword>
<dbReference type="PANTHER" id="PTHR46244:SF1">
    <property type="entry name" value="PHOSPHOENOLPYRUVATE-DEPENDENT PHOSPHOTRANSFERASE SYSTEM"/>
    <property type="match status" value="1"/>
</dbReference>
<evidence type="ECO:0000259" key="14">
    <source>
        <dbReference type="SMART" id="SM00065"/>
    </source>
</evidence>
<comment type="cofactor">
    <cofactor evidence="2">
        <name>Mg(2+)</name>
        <dbReference type="ChEBI" id="CHEBI:18420"/>
    </cofactor>
</comment>
<dbReference type="SUPFAM" id="SSF52009">
    <property type="entry name" value="Phosphohistidine domain"/>
    <property type="match status" value="1"/>
</dbReference>
<dbReference type="KEGG" id="bsan:CHH28_03270"/>
<keyword evidence="8" id="KW-0762">Sugar transport</keyword>
<comment type="subcellular location">
    <subcellularLocation>
        <location evidence="3">Cytoplasm</location>
    </subcellularLocation>
</comment>
<evidence type="ECO:0000256" key="8">
    <source>
        <dbReference type="ARBA" id="ARBA00022597"/>
    </source>
</evidence>
<keyword evidence="10" id="KW-0598">Phosphotransferase system</keyword>
<dbReference type="GO" id="GO:0046872">
    <property type="term" value="F:metal ion binding"/>
    <property type="evidence" value="ECO:0007669"/>
    <property type="project" value="UniProtKB-KW"/>
</dbReference>
<dbReference type="InterPro" id="IPR036637">
    <property type="entry name" value="Phosphohistidine_dom_sf"/>
</dbReference>
<dbReference type="InterPro" id="IPR023151">
    <property type="entry name" value="PEP_util_CS"/>
</dbReference>
<dbReference type="InterPro" id="IPR040442">
    <property type="entry name" value="Pyrv_kinase-like_dom_sf"/>
</dbReference>
<dbReference type="OrthoDB" id="9765468at2"/>
<dbReference type="Gene3D" id="3.20.20.60">
    <property type="entry name" value="Phosphoenolpyruvate-binding domains"/>
    <property type="match status" value="1"/>
</dbReference>
<evidence type="ECO:0000313" key="15">
    <source>
        <dbReference type="EMBL" id="ASP37753.1"/>
    </source>
</evidence>
<dbReference type="GO" id="GO:0009401">
    <property type="term" value="P:phosphoenolpyruvate-dependent sugar phosphotransferase system"/>
    <property type="evidence" value="ECO:0007669"/>
    <property type="project" value="UniProtKB-KW"/>
</dbReference>
<dbReference type="EC" id="2.7.3.9" evidence="5"/>
<keyword evidence="12" id="KW-0418">Kinase</keyword>
<proteinExistence type="inferred from homology"/>
<dbReference type="Proteomes" id="UP000202440">
    <property type="component" value="Chromosome"/>
</dbReference>
<evidence type="ECO:0000256" key="10">
    <source>
        <dbReference type="ARBA" id="ARBA00022683"/>
    </source>
</evidence>
<dbReference type="PRINTS" id="PR01736">
    <property type="entry name" value="PHPHTRNFRASE"/>
</dbReference>
<evidence type="ECO:0000256" key="1">
    <source>
        <dbReference type="ARBA" id="ARBA00000683"/>
    </source>
</evidence>
<dbReference type="NCBIfam" id="TIGR01417">
    <property type="entry name" value="PTS_I_fam"/>
    <property type="match status" value="1"/>
</dbReference>
<dbReference type="InterPro" id="IPR003018">
    <property type="entry name" value="GAF"/>
</dbReference>
<dbReference type="SUPFAM" id="SSF47831">
    <property type="entry name" value="Enzyme I of the PEP:sugar phosphotransferase system HPr-binding (sub)domain"/>
    <property type="match status" value="1"/>
</dbReference>
<keyword evidence="16" id="KW-1185">Reference proteome</keyword>
<evidence type="ECO:0000256" key="13">
    <source>
        <dbReference type="ARBA" id="ARBA00022842"/>
    </source>
</evidence>
<dbReference type="InterPro" id="IPR015813">
    <property type="entry name" value="Pyrv/PenolPyrv_kinase-like_dom"/>
</dbReference>
<reference evidence="15 16" key="1">
    <citation type="submission" date="2017-07" db="EMBL/GenBank/DDBJ databases">
        <title>Annotated genome sequence of Bacterioplanes sanyensis isolated from Red Sea.</title>
        <authorList>
            <person name="Rehman Z.U."/>
        </authorList>
    </citation>
    <scope>NUCLEOTIDE SEQUENCE [LARGE SCALE GENOMIC DNA]</scope>
    <source>
        <strain evidence="15 16">NV9</strain>
    </source>
</reference>
<dbReference type="PANTHER" id="PTHR46244">
    <property type="entry name" value="PHOSPHOENOLPYRUVATE-PROTEIN PHOSPHOTRANSFERASE"/>
    <property type="match status" value="1"/>
</dbReference>
<keyword evidence="7" id="KW-0963">Cytoplasm</keyword>
<feature type="domain" description="GAF" evidence="14">
    <location>
        <begin position="17"/>
        <end position="164"/>
    </location>
</feature>
<evidence type="ECO:0000256" key="6">
    <source>
        <dbReference type="ARBA" id="ARBA00022448"/>
    </source>
</evidence>
<dbReference type="Pfam" id="PF02896">
    <property type="entry name" value="PEP-utilizers_C"/>
    <property type="match status" value="1"/>
</dbReference>
<evidence type="ECO:0000256" key="5">
    <source>
        <dbReference type="ARBA" id="ARBA00012232"/>
    </source>
</evidence>
<evidence type="ECO:0000256" key="11">
    <source>
        <dbReference type="ARBA" id="ARBA00022723"/>
    </source>
</evidence>
<dbReference type="Gene3D" id="1.10.274.10">
    <property type="entry name" value="PtsI, HPr-binding domain"/>
    <property type="match status" value="1"/>
</dbReference>
<dbReference type="EMBL" id="CP022530">
    <property type="protein sequence ID" value="ASP37753.1"/>
    <property type="molecule type" value="Genomic_DNA"/>
</dbReference>
<evidence type="ECO:0000256" key="9">
    <source>
        <dbReference type="ARBA" id="ARBA00022679"/>
    </source>
</evidence>
<keyword evidence="6" id="KW-0813">Transport</keyword>
<dbReference type="InterPro" id="IPR029016">
    <property type="entry name" value="GAF-like_dom_sf"/>
</dbReference>
<dbReference type="InterPro" id="IPR006318">
    <property type="entry name" value="PTS_EI-like"/>
</dbReference>
<dbReference type="Gene3D" id="3.30.450.40">
    <property type="match status" value="1"/>
</dbReference>
<dbReference type="Pfam" id="PF01590">
    <property type="entry name" value="GAF"/>
    <property type="match status" value="1"/>
</dbReference>
<dbReference type="PROSITE" id="PS00742">
    <property type="entry name" value="PEP_ENZYMES_2"/>
    <property type="match status" value="1"/>
</dbReference>
<evidence type="ECO:0000256" key="4">
    <source>
        <dbReference type="ARBA" id="ARBA00007837"/>
    </source>
</evidence>
<keyword evidence="13" id="KW-0460">Magnesium</keyword>
<dbReference type="InterPro" id="IPR008279">
    <property type="entry name" value="PEP-util_enz_mobile_dom"/>
</dbReference>
<accession>A0A222FHP2</accession>
<evidence type="ECO:0000256" key="12">
    <source>
        <dbReference type="ARBA" id="ARBA00022777"/>
    </source>
</evidence>
<dbReference type="NCBIfam" id="NF008283">
    <property type="entry name" value="PRK11061.1"/>
    <property type="match status" value="1"/>
</dbReference>
<evidence type="ECO:0000313" key="16">
    <source>
        <dbReference type="Proteomes" id="UP000202440"/>
    </source>
</evidence>
<evidence type="ECO:0000256" key="7">
    <source>
        <dbReference type="ARBA" id="ARBA00022490"/>
    </source>
</evidence>